<feature type="transmembrane region" description="Helical" evidence="3">
    <location>
        <begin position="1147"/>
        <end position="1166"/>
    </location>
</feature>
<evidence type="ECO:0000313" key="7">
    <source>
        <dbReference type="Proteomes" id="UP000009022"/>
    </source>
</evidence>
<dbReference type="GO" id="GO:0007160">
    <property type="term" value="P:cell-matrix adhesion"/>
    <property type="evidence" value="ECO:0000318"/>
    <property type="project" value="GO_Central"/>
</dbReference>
<keyword evidence="3" id="KW-1133">Transmembrane helix</keyword>
<gene>
    <name evidence="6" type="ORF">TRIADDRAFT_63672</name>
</gene>
<evidence type="ECO:0000313" key="6">
    <source>
        <dbReference type="EMBL" id="EDV28222.1"/>
    </source>
</evidence>
<keyword evidence="3" id="KW-0472">Membrane</keyword>
<feature type="chain" id="PRO_5002798233" description="Stereocilin LRR domain-containing protein" evidence="4">
    <location>
        <begin position="19"/>
        <end position="1167"/>
    </location>
</feature>
<keyword evidence="2" id="KW-0325">Glycoprotein</keyword>
<dbReference type="PANTHER" id="PTHR23412:SF17">
    <property type="entry name" value="OTOANCORIN"/>
    <property type="match status" value="1"/>
</dbReference>
<dbReference type="AlphaFoldDB" id="B3RPN8"/>
<proteinExistence type="predicted"/>
<dbReference type="PANTHER" id="PTHR23412">
    <property type="entry name" value="STEREOCILIN RELATED"/>
    <property type="match status" value="1"/>
</dbReference>
<dbReference type="CTD" id="6750717"/>
<dbReference type="KEGG" id="tad:TRIADDRAFT_63672"/>
<dbReference type="EMBL" id="DS985242">
    <property type="protein sequence ID" value="EDV28222.1"/>
    <property type="molecule type" value="Genomic_DNA"/>
</dbReference>
<dbReference type="InParanoid" id="B3RPN8"/>
<accession>B3RPN8</accession>
<dbReference type="GeneID" id="6750717"/>
<feature type="signal peptide" evidence="4">
    <location>
        <begin position="1"/>
        <end position="18"/>
    </location>
</feature>
<keyword evidence="3" id="KW-0812">Transmembrane</keyword>
<dbReference type="eggNOG" id="ENOG502QU5H">
    <property type="taxonomic scope" value="Eukaryota"/>
</dbReference>
<name>B3RPN8_TRIAD</name>
<dbReference type="OMA" id="TCEMIDN"/>
<keyword evidence="7" id="KW-1185">Reference proteome</keyword>
<dbReference type="OrthoDB" id="5959850at2759"/>
<dbReference type="InterPro" id="IPR026664">
    <property type="entry name" value="Stereocilin-rel"/>
</dbReference>
<organism evidence="6 7">
    <name type="scientific">Trichoplax adhaerens</name>
    <name type="common">Trichoplax reptans</name>
    <dbReference type="NCBI Taxonomy" id="10228"/>
    <lineage>
        <taxon>Eukaryota</taxon>
        <taxon>Metazoa</taxon>
        <taxon>Placozoa</taxon>
        <taxon>Uniplacotomia</taxon>
        <taxon>Trichoplacea</taxon>
        <taxon>Trichoplacidae</taxon>
        <taxon>Trichoplax</taxon>
    </lineage>
</organism>
<dbReference type="PhylomeDB" id="B3RPN8"/>
<dbReference type="InterPro" id="IPR048992">
    <property type="entry name" value="Stereocilin_LRR"/>
</dbReference>
<protein>
    <recommendedName>
        <fullName evidence="5">Stereocilin LRR domain-containing protein</fullName>
    </recommendedName>
</protein>
<reference evidence="6 7" key="1">
    <citation type="journal article" date="2008" name="Nature">
        <title>The Trichoplax genome and the nature of placozoans.</title>
        <authorList>
            <person name="Srivastava M."/>
            <person name="Begovic E."/>
            <person name="Chapman J."/>
            <person name="Putnam N.H."/>
            <person name="Hellsten U."/>
            <person name="Kawashima T."/>
            <person name="Kuo A."/>
            <person name="Mitros T."/>
            <person name="Salamov A."/>
            <person name="Carpenter M.L."/>
            <person name="Signorovitch A.Y."/>
            <person name="Moreno M.A."/>
            <person name="Kamm K."/>
            <person name="Grimwood J."/>
            <person name="Schmutz J."/>
            <person name="Shapiro H."/>
            <person name="Grigoriev I.V."/>
            <person name="Buss L.W."/>
            <person name="Schierwater B."/>
            <person name="Dellaporta S.L."/>
            <person name="Rokhsar D.S."/>
        </authorList>
    </citation>
    <scope>NUCLEOTIDE SEQUENCE [LARGE SCALE GENOMIC DNA]</scope>
    <source>
        <strain evidence="6 7">Grell-BS-1999</strain>
    </source>
</reference>
<feature type="domain" description="Stereocilin LRR" evidence="5">
    <location>
        <begin position="190"/>
        <end position="461"/>
    </location>
</feature>
<dbReference type="GO" id="GO:0009986">
    <property type="term" value="C:cell surface"/>
    <property type="evidence" value="ECO:0000318"/>
    <property type="project" value="GO_Central"/>
</dbReference>
<dbReference type="HOGENOM" id="CLU_278518_0_0_1"/>
<evidence type="ECO:0000259" key="5">
    <source>
        <dbReference type="Pfam" id="PF21058"/>
    </source>
</evidence>
<evidence type="ECO:0000256" key="4">
    <source>
        <dbReference type="SAM" id="SignalP"/>
    </source>
</evidence>
<sequence>MIKIAFLLIFRYLIFSAARDKNFTLPNLPSDLNGFNWNDLSSDLFGNRNLTNNQAILASYKRLLAYLQKLPADIKRKLQNSTFIKNITTQELDKIPPELFNVIPAKVIRELNEVQLRFIIYKMLNSQSRTLVRVLASLNTSTFEFAIRELNNHSKRLTREQATAVIDAMKRRYGNDVAKWTLAQVNMINGMLFGFSPRDIKRFTTDIFNKTLAHYNYLINRFSENQRRAILLSLQRVWGKLSTWTAIQIRRLRRLFILLRAHDIKKLQASALAAAIQNIADNQWDRHRAHAVLHVLYRTWGPIRQWTKQQLRSIKNLRTFLPAESMVFLSADTFLGSIKEFGESTLPNGQRIAIVKRLRKNWGQVKTWTADQLKNASHLLEAFGRKELDQLNGTQLANALSTIKNIRLDRAKARLLVKKIIAAKRSEWGAIKTWSKDQIKMLGNLIRGLKGEELQQLNGTAILGGLSQLKLAAWSRVQRKRILKKLSLSNIRANIRNLGNLVRAIRMKDLNNITYDDLTVADLDDDSIRLPFTRAQAMQLFRKAVIKKLGAVGNAQQDNYNFATIRKIGNLALGMTRQELRNLSLDGCIEVVNELKNTDGWSTGQAKEIFMKYKSCLGITSTRNFSQINDIDIAAIGQFISQISHEELGNISKEYCVDAVRALGKVGKFRGMAHGPIRKLLLAALVCKNKVNGATLEDDDIEDLGSLVCGMEAQEVNTISKTAFSNALYKICHLPCMRSKIRKAIANAARLKLYNVDNDDAIAKFTSTDLRNLGPCLKGFLASQLRKLNGSQIVGAIDSIGNQSFTADQAREIVALYKQSLNNAATSSRRRRAIILMIELKASAITASEVNSMNHLSNGLTVADINNMTAEDFQNSIDTLGVSQLSHNQILALVNKAKQIWGDPSTFQPNQFLSLGIINTGFMASDIAKFNLTSLDAVTPLGQYANYSAAQLAELIKQFQQDHTSAAISGWTDEMFTALANLTRGLSATDIQQINNDAYAASARVLGEVQQFALDQLSKLCEKAKASYSSVVSQWSQAQVRDAGIALAGCSNAELQSLSHSSIEAIKTMVIPQFPSAKLAAFTSGQIQGMDSSQALAVTAQQRSQLSGPQLTALGQAAGDNTVAAGTVTQPTQATTKATSTTTSGTVGTTFNFVAFIFTLFLTILAM</sequence>
<dbReference type="Proteomes" id="UP000009022">
    <property type="component" value="Unassembled WGS sequence"/>
</dbReference>
<evidence type="ECO:0000256" key="2">
    <source>
        <dbReference type="ARBA" id="ARBA00023180"/>
    </source>
</evidence>
<evidence type="ECO:0000256" key="1">
    <source>
        <dbReference type="ARBA" id="ARBA00022729"/>
    </source>
</evidence>
<dbReference type="RefSeq" id="XP_002110056.1">
    <property type="nucleotide sequence ID" value="XM_002110020.1"/>
</dbReference>
<dbReference type="Pfam" id="PF21058">
    <property type="entry name" value="Stereocilin"/>
    <property type="match status" value="2"/>
</dbReference>
<feature type="domain" description="Stereocilin LRR" evidence="5">
    <location>
        <begin position="695"/>
        <end position="822"/>
    </location>
</feature>
<evidence type="ECO:0000256" key="3">
    <source>
        <dbReference type="SAM" id="Phobius"/>
    </source>
</evidence>
<keyword evidence="1 4" id="KW-0732">Signal</keyword>